<feature type="domain" description="Origin recognition complex subunit 4 C-terminal" evidence="6">
    <location>
        <begin position="1"/>
        <end position="69"/>
    </location>
</feature>
<comment type="subcellular location">
    <subcellularLocation>
        <location evidence="1">Nucleus</location>
    </subcellularLocation>
</comment>
<dbReference type="Proteomes" id="UP000595437">
    <property type="component" value="Chromosome 7"/>
</dbReference>
<evidence type="ECO:0000256" key="4">
    <source>
        <dbReference type="ARBA" id="ARBA00023125"/>
    </source>
</evidence>
<dbReference type="InterPro" id="IPR032705">
    <property type="entry name" value="ORC4_C"/>
</dbReference>
<keyword evidence="4" id="KW-0238">DNA-binding</keyword>
<evidence type="ECO:0000259" key="6">
    <source>
        <dbReference type="Pfam" id="PF14629"/>
    </source>
</evidence>
<evidence type="ECO:0000256" key="5">
    <source>
        <dbReference type="ARBA" id="ARBA00023242"/>
    </source>
</evidence>
<evidence type="ECO:0000256" key="2">
    <source>
        <dbReference type="ARBA" id="ARBA00019083"/>
    </source>
</evidence>
<dbReference type="PANTHER" id="PTHR12087:SF0">
    <property type="entry name" value="ORIGIN RECOGNITION COMPLEX SUBUNIT 4"/>
    <property type="match status" value="1"/>
</dbReference>
<dbReference type="Pfam" id="PF14629">
    <property type="entry name" value="ORC4_C"/>
    <property type="match status" value="1"/>
</dbReference>
<accession>A0A7T8HH76</accession>
<evidence type="ECO:0000256" key="1">
    <source>
        <dbReference type="ARBA" id="ARBA00004123"/>
    </source>
</evidence>
<dbReference type="GO" id="GO:0005664">
    <property type="term" value="C:nuclear origin of replication recognition complex"/>
    <property type="evidence" value="ECO:0007669"/>
    <property type="project" value="TreeGrafter"/>
</dbReference>
<evidence type="ECO:0000256" key="3">
    <source>
        <dbReference type="ARBA" id="ARBA00022705"/>
    </source>
</evidence>
<keyword evidence="8" id="KW-1185">Reference proteome</keyword>
<proteinExistence type="predicted"/>
<evidence type="ECO:0000313" key="7">
    <source>
        <dbReference type="EMBL" id="QQP49874.1"/>
    </source>
</evidence>
<dbReference type="GO" id="GO:0006270">
    <property type="term" value="P:DNA replication initiation"/>
    <property type="evidence" value="ECO:0007669"/>
    <property type="project" value="TreeGrafter"/>
</dbReference>
<evidence type="ECO:0000313" key="8">
    <source>
        <dbReference type="Proteomes" id="UP000595437"/>
    </source>
</evidence>
<gene>
    <name evidence="7" type="ORF">FKW44_010684</name>
</gene>
<dbReference type="EMBL" id="CP045896">
    <property type="protein sequence ID" value="QQP49874.1"/>
    <property type="molecule type" value="Genomic_DNA"/>
</dbReference>
<dbReference type="InterPro" id="IPR016527">
    <property type="entry name" value="ORC4"/>
</dbReference>
<sequence>PFNFEMVYHEFSKFVNRRTSNVLKYEKPIVAKAFESLISHELLTPTDKISKVQKEYRLYALQVTPQQIIGVTKADKGLPLDLKEWAVSELH</sequence>
<dbReference type="GO" id="GO:0003688">
    <property type="term" value="F:DNA replication origin binding"/>
    <property type="evidence" value="ECO:0007669"/>
    <property type="project" value="TreeGrafter"/>
</dbReference>
<keyword evidence="5" id="KW-0539">Nucleus</keyword>
<dbReference type="OrthoDB" id="343623at2759"/>
<protein>
    <recommendedName>
        <fullName evidence="2">Origin recognition complex subunit 4</fullName>
    </recommendedName>
</protein>
<dbReference type="PANTHER" id="PTHR12087">
    <property type="entry name" value="ORIGIN RECOGNITION COMPLEX SUBUNIT 4"/>
    <property type="match status" value="1"/>
</dbReference>
<dbReference type="AlphaFoldDB" id="A0A7T8HH76"/>
<organism evidence="7 8">
    <name type="scientific">Caligus rogercresseyi</name>
    <name type="common">Sea louse</name>
    <dbReference type="NCBI Taxonomy" id="217165"/>
    <lineage>
        <taxon>Eukaryota</taxon>
        <taxon>Metazoa</taxon>
        <taxon>Ecdysozoa</taxon>
        <taxon>Arthropoda</taxon>
        <taxon>Crustacea</taxon>
        <taxon>Multicrustacea</taxon>
        <taxon>Hexanauplia</taxon>
        <taxon>Copepoda</taxon>
        <taxon>Siphonostomatoida</taxon>
        <taxon>Caligidae</taxon>
        <taxon>Caligus</taxon>
    </lineage>
</organism>
<reference evidence="8" key="1">
    <citation type="submission" date="2021-01" db="EMBL/GenBank/DDBJ databases">
        <title>Caligus Genome Assembly.</title>
        <authorList>
            <person name="Gallardo-Escarate C."/>
        </authorList>
    </citation>
    <scope>NUCLEOTIDE SEQUENCE [LARGE SCALE GENOMIC DNA]</scope>
</reference>
<keyword evidence="3" id="KW-0235">DNA replication</keyword>
<name>A0A7T8HH76_CALRO</name>
<feature type="non-terminal residue" evidence="7">
    <location>
        <position position="1"/>
    </location>
</feature>